<accession>D9QGA8</accession>
<organism evidence="5 6">
    <name type="scientific">Brevundimonas subvibrioides (strain ATCC 15264 / DSM 4735 / LMG 14903 / NBRC 16000 / CB 81)</name>
    <name type="common">Caulobacter subvibrioides</name>
    <dbReference type="NCBI Taxonomy" id="633149"/>
    <lineage>
        <taxon>Bacteria</taxon>
        <taxon>Pseudomonadati</taxon>
        <taxon>Pseudomonadota</taxon>
        <taxon>Alphaproteobacteria</taxon>
        <taxon>Caulobacterales</taxon>
        <taxon>Caulobacteraceae</taxon>
        <taxon>Brevundimonas</taxon>
    </lineage>
</organism>
<evidence type="ECO:0000256" key="3">
    <source>
        <dbReference type="SAM" id="MobiDB-lite"/>
    </source>
</evidence>
<feature type="domain" description="Beta/gamma crystallin 'Greek key'" evidence="4">
    <location>
        <begin position="148"/>
        <end position="226"/>
    </location>
</feature>
<dbReference type="Pfam" id="PF00030">
    <property type="entry name" value="Crystall"/>
    <property type="match status" value="1"/>
</dbReference>
<dbReference type="EMBL" id="CP002102">
    <property type="protein sequence ID" value="ADL00724.1"/>
    <property type="molecule type" value="Genomic_DNA"/>
</dbReference>
<dbReference type="eggNOG" id="COG3134">
    <property type="taxonomic scope" value="Bacteria"/>
</dbReference>
<protein>
    <submittedName>
        <fullName evidence="5">Beta and gamma crystallin</fullName>
    </submittedName>
</protein>
<dbReference type="KEGG" id="bsb:Bresu_1412"/>
<dbReference type="STRING" id="633149.Bresu_1412"/>
<dbReference type="RefSeq" id="WP_013268827.1">
    <property type="nucleotide sequence ID" value="NC_014375.1"/>
</dbReference>
<evidence type="ECO:0000256" key="1">
    <source>
        <dbReference type="ARBA" id="ARBA00009646"/>
    </source>
</evidence>
<dbReference type="HOGENOM" id="CLU_1394145_0_0_5"/>
<dbReference type="InterPro" id="IPR001064">
    <property type="entry name" value="Beta/gamma_crystallin"/>
</dbReference>
<dbReference type="Gene3D" id="2.60.20.10">
    <property type="entry name" value="Crystallins"/>
    <property type="match status" value="1"/>
</dbReference>
<sequence length="232" mass="24140">MKTIAFIAAGAVLATGGLMSVPHSAEAQSRGAPRGSYAETCSGAYVNQGRLYADCLDTRSRSRSTSIELAPCSSSDIANMDGLLSCGDIRGRFENNGGGGGNNGGGWNGGNNGGGWNGGNNGGNNGGSWNGGNNGGGWNGGNNGGRNSITVFADRDYRGAFQTFRGEQYNLGNTDFNDQISSIQVNGPWEVCSDSGFRGYCQIIEGNIRNLNSSGLNDRISSMRPVRGGNRW</sequence>
<comment type="similarity">
    <text evidence="1">Belongs to the beta/gamma-crystallin family.</text>
</comment>
<evidence type="ECO:0000313" key="5">
    <source>
        <dbReference type="EMBL" id="ADL00724.1"/>
    </source>
</evidence>
<dbReference type="InParanoid" id="D9QGA8"/>
<name>D9QGA8_BRESC</name>
<gene>
    <name evidence="5" type="ordered locus">Bresu_1412</name>
</gene>
<proteinExistence type="inferred from homology"/>
<dbReference type="InterPro" id="IPR011024">
    <property type="entry name" value="G_crystallin-like"/>
</dbReference>
<dbReference type="Gene3D" id="2.30.60.10">
    <property type="entry name" value="Cyanovirin-N"/>
    <property type="match status" value="1"/>
</dbReference>
<dbReference type="BioCyc" id="BSUB633149:G1GM8-1400-MONOMER"/>
<feature type="region of interest" description="Disordered" evidence="3">
    <location>
        <begin position="119"/>
        <end position="141"/>
    </location>
</feature>
<evidence type="ECO:0000256" key="2">
    <source>
        <dbReference type="ARBA" id="ARBA00022737"/>
    </source>
</evidence>
<keyword evidence="2" id="KW-0677">Repeat</keyword>
<dbReference type="AlphaFoldDB" id="D9QGA8"/>
<evidence type="ECO:0000313" key="6">
    <source>
        <dbReference type="Proteomes" id="UP000002696"/>
    </source>
</evidence>
<dbReference type="InterPro" id="IPR036673">
    <property type="entry name" value="Cyanovirin-N_sf"/>
</dbReference>
<reference evidence="6" key="1">
    <citation type="journal article" date="2011" name="J. Bacteriol.">
        <title>Genome sequences of eight morphologically diverse alphaproteobacteria.</title>
        <authorList>
            <consortium name="US DOE Joint Genome Institute"/>
            <person name="Brown P.J."/>
            <person name="Kysela D.T."/>
            <person name="Buechlein A."/>
            <person name="Hemmerich C."/>
            <person name="Brun Y.V."/>
        </authorList>
    </citation>
    <scope>NUCLEOTIDE SEQUENCE [LARGE SCALE GENOMIC DNA]</scope>
    <source>
        <strain evidence="6">ATCC 15264 / DSM 4735 / LMG 14903 / NBRC 16000 / CB 81</strain>
    </source>
</reference>
<dbReference type="SMART" id="SM00247">
    <property type="entry name" value="XTALbg"/>
    <property type="match status" value="1"/>
</dbReference>
<keyword evidence="6" id="KW-1185">Reference proteome</keyword>
<dbReference type="SUPFAM" id="SSF49695">
    <property type="entry name" value="gamma-Crystallin-like"/>
    <property type="match status" value="1"/>
</dbReference>
<dbReference type="Proteomes" id="UP000002696">
    <property type="component" value="Chromosome"/>
</dbReference>
<evidence type="ECO:0000259" key="4">
    <source>
        <dbReference type="SMART" id="SM00247"/>
    </source>
</evidence>